<evidence type="ECO:0000256" key="3">
    <source>
        <dbReference type="ARBA" id="ARBA00022475"/>
    </source>
</evidence>
<feature type="region of interest" description="Disordered" evidence="7">
    <location>
        <begin position="71"/>
        <end position="107"/>
    </location>
</feature>
<dbReference type="InterPro" id="IPR023408">
    <property type="entry name" value="MscS_beta-dom_sf"/>
</dbReference>
<dbReference type="InterPro" id="IPR010920">
    <property type="entry name" value="LSM_dom_sf"/>
</dbReference>
<feature type="signal peptide" evidence="9">
    <location>
        <begin position="1"/>
        <end position="26"/>
    </location>
</feature>
<dbReference type="Gene3D" id="3.30.70.100">
    <property type="match status" value="1"/>
</dbReference>
<dbReference type="InterPro" id="IPR006685">
    <property type="entry name" value="MscS_channel_2nd"/>
</dbReference>
<dbReference type="Gene3D" id="2.30.30.60">
    <property type="match status" value="1"/>
</dbReference>
<feature type="transmembrane region" description="Helical" evidence="8">
    <location>
        <begin position="458"/>
        <end position="483"/>
    </location>
</feature>
<dbReference type="RefSeq" id="WP_074706890.1">
    <property type="nucleotide sequence ID" value="NZ_FOHI01000004.1"/>
</dbReference>
<dbReference type="AlphaFoldDB" id="A0A1I0CUU5"/>
<dbReference type="OrthoDB" id="6500477at2"/>
<comment type="similarity">
    <text evidence="2">Belongs to the MscS (TC 1.A.23) family.</text>
</comment>
<evidence type="ECO:0000259" key="11">
    <source>
        <dbReference type="Pfam" id="PF21088"/>
    </source>
</evidence>
<evidence type="ECO:0000256" key="8">
    <source>
        <dbReference type="SAM" id="Phobius"/>
    </source>
</evidence>
<evidence type="ECO:0000313" key="13">
    <source>
        <dbReference type="Proteomes" id="UP000183339"/>
    </source>
</evidence>
<dbReference type="Pfam" id="PF21088">
    <property type="entry name" value="MS_channel_1st"/>
    <property type="match status" value="1"/>
</dbReference>
<feature type="transmembrane region" description="Helical" evidence="8">
    <location>
        <begin position="352"/>
        <end position="371"/>
    </location>
</feature>
<dbReference type="GO" id="GO:0008381">
    <property type="term" value="F:mechanosensitive monoatomic ion channel activity"/>
    <property type="evidence" value="ECO:0007669"/>
    <property type="project" value="InterPro"/>
</dbReference>
<comment type="subcellular location">
    <subcellularLocation>
        <location evidence="1">Cell membrane</location>
        <topology evidence="1">Multi-pass membrane protein</topology>
    </subcellularLocation>
</comment>
<evidence type="ECO:0000313" key="12">
    <source>
        <dbReference type="EMBL" id="SET23385.1"/>
    </source>
</evidence>
<keyword evidence="3" id="KW-1003">Cell membrane</keyword>
<keyword evidence="4 8" id="KW-0812">Transmembrane</keyword>
<dbReference type="InterPro" id="IPR045276">
    <property type="entry name" value="YbiO_bact"/>
</dbReference>
<feature type="transmembrane region" description="Helical" evidence="8">
    <location>
        <begin position="168"/>
        <end position="191"/>
    </location>
</feature>
<dbReference type="InterPro" id="IPR011014">
    <property type="entry name" value="MscS_channel_TM-2"/>
</dbReference>
<dbReference type="PANTHER" id="PTHR30460">
    <property type="entry name" value="MODERATE CONDUCTANCE MECHANOSENSITIVE CHANNEL YBIO"/>
    <property type="match status" value="1"/>
</dbReference>
<evidence type="ECO:0000259" key="10">
    <source>
        <dbReference type="Pfam" id="PF00924"/>
    </source>
</evidence>
<feature type="domain" description="Mechanosensitive ion channel transmembrane helices 2/3" evidence="11">
    <location>
        <begin position="614"/>
        <end position="650"/>
    </location>
</feature>
<feature type="transmembrane region" description="Helical" evidence="8">
    <location>
        <begin position="602"/>
        <end position="623"/>
    </location>
</feature>
<reference evidence="12 13" key="1">
    <citation type="submission" date="2016-10" db="EMBL/GenBank/DDBJ databases">
        <authorList>
            <person name="de Groot N.N."/>
        </authorList>
    </citation>
    <scope>NUCLEOTIDE SEQUENCE [LARGE SCALE GENOMIC DNA]</scope>
    <source>
        <strain evidence="12 13">Nl7</strain>
    </source>
</reference>
<dbReference type="Proteomes" id="UP000183339">
    <property type="component" value="Unassembled WGS sequence"/>
</dbReference>
<dbReference type="SUPFAM" id="SSF82861">
    <property type="entry name" value="Mechanosensitive channel protein MscS (YggB), transmembrane region"/>
    <property type="match status" value="1"/>
</dbReference>
<evidence type="ECO:0000256" key="5">
    <source>
        <dbReference type="ARBA" id="ARBA00022989"/>
    </source>
</evidence>
<sequence>MSLNKILTFVAIGMLLPIISVNQAGAEEQATQSTLTPAQAKRTLSILQDDAKRAELEQTLRAIAQATAEAPLANTSDEVSAPAATSDSDQSPAAVQTNGASSSGGASPAGGVPIEIAKGGLVAQVFDLIGERLHVVVNQLRAAVQTLLQIRTVGDWWQHNLGVPERRAIVLEALLEVALILGGGLITEWVLRRTLRHPRRMIEDRAAVRQNAIDRQKDEEERAKEKVGPEKEVNQVAPHLQSATSMSMHVAPGTRKATAVDRHWSLLRRFPFALGYWLLELVPVGGFVAGATLLLTAFGGRSSIFYTTTIPLISAYATTRIALSIGHLMASPIGQRLRLMHISDEAANFLNLWLRRIVIVAVFGTAIADIALETGATPDTHDALSKLVALVVHIMLLIMIFRSRKEVAAAIRGSAENSQGLAGLRRLLADSWLFVATFFIVGAWLLGSMGTENGFQQVLHIFALSAVVIISASLASIFVLGALDRAFIADRKNTPEQQGQQLFEGSAEAGTKSPYHLLIHRAVSLLIAVVTGLVLLRVWGVDTLSWFESGSVGRRVASAVVTITVTCALALAAWESLNTAICRRIDRWGKAGDIARAARLRTLLPMLRTTMSAVFIMIVLLAALDELGITIAPLLAGASIIGVALGFGSQKLVQDFITGIFLLMENAIQVGDFITVADLSGSVEHLSIRTVRLRAPDGSLHVVPFSSVSTVTNTNRGLGNASIRVSVTADSDVEKVFAAIRSVVDDMRTDPRFNDLILSEADIWGVDQMDGFMITILGQIRTLDKGRWPVQRGFNLRILERFRESNIRFVNPQERQVVMESNEIQGGSESSKPGIQTP</sequence>
<accession>A0A1I0CUU5</accession>
<feature type="transmembrane region" description="Helical" evidence="8">
    <location>
        <begin position="629"/>
        <end position="647"/>
    </location>
</feature>
<evidence type="ECO:0000256" key="4">
    <source>
        <dbReference type="ARBA" id="ARBA00022692"/>
    </source>
</evidence>
<feature type="transmembrane region" description="Helical" evidence="8">
    <location>
        <begin position="274"/>
        <end position="298"/>
    </location>
</feature>
<feature type="transmembrane region" description="Helical" evidence="8">
    <location>
        <begin position="383"/>
        <end position="401"/>
    </location>
</feature>
<dbReference type="GO" id="GO:0005886">
    <property type="term" value="C:plasma membrane"/>
    <property type="evidence" value="ECO:0007669"/>
    <property type="project" value="UniProtKB-SubCell"/>
</dbReference>
<name>A0A1I0CUU5_9PROT</name>
<evidence type="ECO:0000256" key="7">
    <source>
        <dbReference type="SAM" id="MobiDB-lite"/>
    </source>
</evidence>
<protein>
    <submittedName>
        <fullName evidence="12">Mechanosensitive ion channel</fullName>
    </submittedName>
</protein>
<dbReference type="SUPFAM" id="SSF82689">
    <property type="entry name" value="Mechanosensitive channel protein MscS (YggB), C-terminal domain"/>
    <property type="match status" value="1"/>
</dbReference>
<gene>
    <name evidence="12" type="ORF">SAMN05216412_10499</name>
</gene>
<evidence type="ECO:0000256" key="2">
    <source>
        <dbReference type="ARBA" id="ARBA00008017"/>
    </source>
</evidence>
<feature type="transmembrane region" description="Helical" evidence="8">
    <location>
        <begin position="427"/>
        <end position="446"/>
    </location>
</feature>
<dbReference type="Gene3D" id="1.10.287.1260">
    <property type="match status" value="1"/>
</dbReference>
<dbReference type="InterPro" id="IPR011066">
    <property type="entry name" value="MscS_channel_C_sf"/>
</dbReference>
<evidence type="ECO:0000256" key="9">
    <source>
        <dbReference type="SAM" id="SignalP"/>
    </source>
</evidence>
<evidence type="ECO:0000256" key="6">
    <source>
        <dbReference type="ARBA" id="ARBA00023136"/>
    </source>
</evidence>
<feature type="transmembrane region" description="Helical" evidence="8">
    <location>
        <begin position="559"/>
        <end position="581"/>
    </location>
</feature>
<feature type="transmembrane region" description="Helical" evidence="8">
    <location>
        <begin position="522"/>
        <end position="539"/>
    </location>
</feature>
<keyword evidence="5 8" id="KW-1133">Transmembrane helix</keyword>
<dbReference type="SUPFAM" id="SSF50182">
    <property type="entry name" value="Sm-like ribonucleoproteins"/>
    <property type="match status" value="1"/>
</dbReference>
<dbReference type="EMBL" id="FOHI01000004">
    <property type="protein sequence ID" value="SET23385.1"/>
    <property type="molecule type" value="Genomic_DNA"/>
</dbReference>
<feature type="compositionally biased region" description="Polar residues" evidence="7">
    <location>
        <begin position="73"/>
        <end position="98"/>
    </location>
</feature>
<feature type="region of interest" description="Disordered" evidence="7">
    <location>
        <begin position="213"/>
        <end position="232"/>
    </location>
</feature>
<keyword evidence="9" id="KW-0732">Signal</keyword>
<keyword evidence="6 8" id="KW-0472">Membrane</keyword>
<organism evidence="12 13">
    <name type="scientific">Nitrosospira multiformis</name>
    <dbReference type="NCBI Taxonomy" id="1231"/>
    <lineage>
        <taxon>Bacteria</taxon>
        <taxon>Pseudomonadati</taxon>
        <taxon>Pseudomonadota</taxon>
        <taxon>Betaproteobacteria</taxon>
        <taxon>Nitrosomonadales</taxon>
        <taxon>Nitrosomonadaceae</taxon>
        <taxon>Nitrosospira</taxon>
    </lineage>
</organism>
<feature type="chain" id="PRO_5010371187" evidence="9">
    <location>
        <begin position="27"/>
        <end position="838"/>
    </location>
</feature>
<evidence type="ECO:0000256" key="1">
    <source>
        <dbReference type="ARBA" id="ARBA00004651"/>
    </source>
</evidence>
<feature type="transmembrane region" description="Helical" evidence="8">
    <location>
        <begin position="304"/>
        <end position="331"/>
    </location>
</feature>
<dbReference type="Pfam" id="PF00924">
    <property type="entry name" value="MS_channel_2nd"/>
    <property type="match status" value="1"/>
</dbReference>
<feature type="domain" description="Mechanosensitive ion channel MscS" evidence="10">
    <location>
        <begin position="652"/>
        <end position="715"/>
    </location>
</feature>
<dbReference type="InterPro" id="IPR049142">
    <property type="entry name" value="MS_channel_1st"/>
</dbReference>
<dbReference type="PANTHER" id="PTHR30460:SF0">
    <property type="entry name" value="MODERATE CONDUCTANCE MECHANOSENSITIVE CHANNEL YBIO"/>
    <property type="match status" value="1"/>
</dbReference>
<proteinExistence type="inferred from homology"/>